<dbReference type="OrthoDB" id="1494661at2"/>
<evidence type="ECO:0000256" key="1">
    <source>
        <dbReference type="SAM" id="SignalP"/>
    </source>
</evidence>
<dbReference type="AlphaFoldDB" id="A0A6I6HBP0"/>
<feature type="chain" id="PRO_5026215527" description="ABC-type transport auxiliary lipoprotein component domain-containing protein" evidence="1">
    <location>
        <begin position="22"/>
        <end position="211"/>
    </location>
</feature>
<dbReference type="SUPFAM" id="SSF159594">
    <property type="entry name" value="XCC0632-like"/>
    <property type="match status" value="1"/>
</dbReference>
<dbReference type="Proteomes" id="UP000425817">
    <property type="component" value="Chromosome"/>
</dbReference>
<dbReference type="Pfam" id="PF03886">
    <property type="entry name" value="ABC_trans_aux"/>
    <property type="match status" value="1"/>
</dbReference>
<sequence length="211" mass="21706">MKKKTTPLLLGAAAAALIVLAGCASKPDNYYTLASTVPAAEAAPSTIGTAAPIYIELAPVAVPERLARPQMVVGRSNGSVQVDVLEQHRWAASFESELQDALASGIAARLGALDVTKGGRQTSQPVWRIAVQVRQFDAVDGGRVDAGFSWTLRRTDETRTMVCQLNVAEGVASGIDAVAQGAQRITAAAAAAIARSVSAARANPAATACPA</sequence>
<dbReference type="InterPro" id="IPR005586">
    <property type="entry name" value="ABC_trans_aux"/>
</dbReference>
<keyword evidence="1" id="KW-0732">Signal</keyword>
<evidence type="ECO:0000313" key="4">
    <source>
        <dbReference type="Proteomes" id="UP000425817"/>
    </source>
</evidence>
<proteinExistence type="predicted"/>
<reference evidence="3 4" key="1">
    <citation type="submission" date="2019-12" db="EMBL/GenBank/DDBJ databases">
        <title>Hybrid Genome Assemblies of two High G+C Isolates from Undergraduate Microbiology Courses.</title>
        <authorList>
            <person name="Ne Ville C.J."/>
            <person name="Enright D."/>
            <person name="Hernandez I."/>
            <person name="Dodsworth J."/>
            <person name="Orwin P.M."/>
        </authorList>
    </citation>
    <scope>NUCLEOTIDE SEQUENCE [LARGE SCALE GENOMIC DNA]</scope>
    <source>
        <strain evidence="3 4">CSUSB</strain>
    </source>
</reference>
<evidence type="ECO:0000313" key="3">
    <source>
        <dbReference type="EMBL" id="QGW82476.1"/>
    </source>
</evidence>
<dbReference type="PROSITE" id="PS51257">
    <property type="entry name" value="PROKAR_LIPOPROTEIN"/>
    <property type="match status" value="1"/>
</dbReference>
<protein>
    <recommendedName>
        <fullName evidence="2">ABC-type transport auxiliary lipoprotein component domain-containing protein</fullName>
    </recommendedName>
</protein>
<feature type="domain" description="ABC-type transport auxiliary lipoprotein component" evidence="2">
    <location>
        <begin position="31"/>
        <end position="194"/>
    </location>
</feature>
<accession>A0A6I6HBP0</accession>
<name>A0A6I6HBP0_VARPD</name>
<feature type="signal peptide" evidence="1">
    <location>
        <begin position="1"/>
        <end position="21"/>
    </location>
</feature>
<dbReference type="RefSeq" id="WP_157613814.1">
    <property type="nucleotide sequence ID" value="NZ_CP046622.1"/>
</dbReference>
<organism evidence="3 4">
    <name type="scientific">Variovorax paradoxus</name>
    <dbReference type="NCBI Taxonomy" id="34073"/>
    <lineage>
        <taxon>Bacteria</taxon>
        <taxon>Pseudomonadati</taxon>
        <taxon>Pseudomonadota</taxon>
        <taxon>Betaproteobacteria</taxon>
        <taxon>Burkholderiales</taxon>
        <taxon>Comamonadaceae</taxon>
        <taxon>Variovorax</taxon>
    </lineage>
</organism>
<dbReference type="Gene3D" id="3.40.50.10610">
    <property type="entry name" value="ABC-type transport auxiliary lipoprotein component"/>
    <property type="match status" value="1"/>
</dbReference>
<dbReference type="EMBL" id="CP046622">
    <property type="protein sequence ID" value="QGW82476.1"/>
    <property type="molecule type" value="Genomic_DNA"/>
</dbReference>
<gene>
    <name evidence="3" type="ORF">GOQ09_13180</name>
</gene>
<evidence type="ECO:0000259" key="2">
    <source>
        <dbReference type="Pfam" id="PF03886"/>
    </source>
</evidence>